<dbReference type="Proteomes" id="UP000092600">
    <property type="component" value="Unassembled WGS sequence"/>
</dbReference>
<comment type="caution">
    <text evidence="1">The sequence shown here is derived from an EMBL/GenBank/DDBJ whole genome shotgun (WGS) entry which is preliminary data.</text>
</comment>
<name>A0A199UM91_ANACO</name>
<organism evidence="1 2">
    <name type="scientific">Ananas comosus</name>
    <name type="common">Pineapple</name>
    <name type="synonym">Ananas ananas</name>
    <dbReference type="NCBI Taxonomy" id="4615"/>
    <lineage>
        <taxon>Eukaryota</taxon>
        <taxon>Viridiplantae</taxon>
        <taxon>Streptophyta</taxon>
        <taxon>Embryophyta</taxon>
        <taxon>Tracheophyta</taxon>
        <taxon>Spermatophyta</taxon>
        <taxon>Magnoliopsida</taxon>
        <taxon>Liliopsida</taxon>
        <taxon>Poales</taxon>
        <taxon>Bromeliaceae</taxon>
        <taxon>Bromelioideae</taxon>
        <taxon>Ananas</taxon>
    </lineage>
</organism>
<reference evidence="1 2" key="1">
    <citation type="journal article" date="2016" name="DNA Res.">
        <title>The draft genome of MD-2 pineapple using hybrid error correction of long reads.</title>
        <authorList>
            <person name="Redwan R.M."/>
            <person name="Saidin A."/>
            <person name="Kumar S.V."/>
        </authorList>
    </citation>
    <scope>NUCLEOTIDE SEQUENCE [LARGE SCALE GENOMIC DNA]</scope>
    <source>
        <strain evidence="2">cv. MD2</strain>
        <tissue evidence="1">Leaf</tissue>
    </source>
</reference>
<dbReference type="PANTHER" id="PTHR34935:SF3">
    <property type="entry name" value="PROTEIN TIC110, CHLOROPLASTIC"/>
    <property type="match status" value="1"/>
</dbReference>
<gene>
    <name evidence="1" type="ORF">ACMD2_23911</name>
</gene>
<evidence type="ECO:0000313" key="1">
    <source>
        <dbReference type="EMBL" id="OAY65868.1"/>
    </source>
</evidence>
<evidence type="ECO:0000313" key="2">
    <source>
        <dbReference type="Proteomes" id="UP000092600"/>
    </source>
</evidence>
<dbReference type="GO" id="GO:0045037">
    <property type="term" value="P:protein import into chloroplast stroma"/>
    <property type="evidence" value="ECO:0007669"/>
    <property type="project" value="TreeGrafter"/>
</dbReference>
<dbReference type="InterPro" id="IPR031610">
    <property type="entry name" value="TIC110"/>
</dbReference>
<dbReference type="GO" id="GO:0061927">
    <property type="term" value="C:TOC-TIC supercomplex I"/>
    <property type="evidence" value="ECO:0007669"/>
    <property type="project" value="TreeGrafter"/>
</dbReference>
<feature type="non-terminal residue" evidence="1">
    <location>
        <position position="154"/>
    </location>
</feature>
<accession>A0A199UM91</accession>
<protein>
    <submittedName>
        <fullName evidence="1">Protein TIC110, chloroplastic</fullName>
    </submittedName>
</protein>
<proteinExistence type="predicted"/>
<dbReference type="EMBL" id="LSRQ01006655">
    <property type="protein sequence ID" value="OAY65868.1"/>
    <property type="molecule type" value="Genomic_DNA"/>
</dbReference>
<dbReference type="STRING" id="4615.A0A199UM91"/>
<dbReference type="AlphaFoldDB" id="A0A199UM91"/>
<sequence length="154" mass="17610">MSSGDPIDNLGPRNVLHLPRPLFNLLLRSNFEDLSDFEIAWISLHRFVSSVLPPGAEDLKGNEVETIIKFKAALGIDDPDAANVHMEIGRRIFRERLETGDREADMEQRKVDIAIRENAKRLYAFKLQSVGRNIDAKQLIDLRKAQLLYRLSDE</sequence>
<dbReference type="Pfam" id="PF16940">
    <property type="entry name" value="Tic110"/>
    <property type="match status" value="1"/>
</dbReference>
<dbReference type="PANTHER" id="PTHR34935">
    <property type="entry name" value="PROTEIN TIC110, CHLOROPLASTIC"/>
    <property type="match status" value="1"/>
</dbReference>